<sequence length="143" mass="16590">MLTFVDDDAVVNIVVHTRTDYLLAKIVRIRAKVVVKEFCGGVKYRAVLHYYKNRPPTCKIRRDEPPTVAEFLASRKNNYIRVVENLSGGKFITKIVDEKRDSIFRRKLQIKWLLANIHKLTDEEILAKLNEIGLHVDVTTQVK</sequence>
<dbReference type="Proteomes" id="UP001195483">
    <property type="component" value="Unassembled WGS sequence"/>
</dbReference>
<evidence type="ECO:0000313" key="1">
    <source>
        <dbReference type="EMBL" id="KAK3606378.1"/>
    </source>
</evidence>
<name>A0AAE0TAF4_9BIVA</name>
<accession>A0AAE0TAF4</accession>
<reference evidence="1" key="2">
    <citation type="journal article" date="2021" name="Genome Biol. Evol.">
        <title>Developing a high-quality reference genome for a parasitic bivalve with doubly uniparental inheritance (Bivalvia: Unionida).</title>
        <authorList>
            <person name="Smith C.H."/>
        </authorList>
    </citation>
    <scope>NUCLEOTIDE SEQUENCE</scope>
    <source>
        <strain evidence="1">CHS0354</strain>
        <tissue evidence="1">Mantle</tissue>
    </source>
</reference>
<reference evidence="1" key="3">
    <citation type="submission" date="2023-05" db="EMBL/GenBank/DDBJ databases">
        <authorList>
            <person name="Smith C.H."/>
        </authorList>
    </citation>
    <scope>NUCLEOTIDE SEQUENCE</scope>
    <source>
        <strain evidence="1">CHS0354</strain>
        <tissue evidence="1">Mantle</tissue>
    </source>
</reference>
<comment type="caution">
    <text evidence="1">The sequence shown here is derived from an EMBL/GenBank/DDBJ whole genome shotgun (WGS) entry which is preliminary data.</text>
</comment>
<keyword evidence="2" id="KW-1185">Reference proteome</keyword>
<organism evidence="1 2">
    <name type="scientific">Potamilus streckersoni</name>
    <dbReference type="NCBI Taxonomy" id="2493646"/>
    <lineage>
        <taxon>Eukaryota</taxon>
        <taxon>Metazoa</taxon>
        <taxon>Spiralia</taxon>
        <taxon>Lophotrochozoa</taxon>
        <taxon>Mollusca</taxon>
        <taxon>Bivalvia</taxon>
        <taxon>Autobranchia</taxon>
        <taxon>Heteroconchia</taxon>
        <taxon>Palaeoheterodonta</taxon>
        <taxon>Unionida</taxon>
        <taxon>Unionoidea</taxon>
        <taxon>Unionidae</taxon>
        <taxon>Ambleminae</taxon>
        <taxon>Lampsilini</taxon>
        <taxon>Potamilus</taxon>
    </lineage>
</organism>
<reference evidence="1" key="1">
    <citation type="journal article" date="2021" name="Genome Biol. Evol.">
        <title>A High-Quality Reference Genome for a Parasitic Bivalve with Doubly Uniparental Inheritance (Bivalvia: Unionida).</title>
        <authorList>
            <person name="Smith C.H."/>
        </authorList>
    </citation>
    <scope>NUCLEOTIDE SEQUENCE</scope>
    <source>
        <strain evidence="1">CHS0354</strain>
    </source>
</reference>
<dbReference type="EMBL" id="JAEAOA010002352">
    <property type="protein sequence ID" value="KAK3606378.1"/>
    <property type="molecule type" value="Genomic_DNA"/>
</dbReference>
<evidence type="ECO:0000313" key="2">
    <source>
        <dbReference type="Proteomes" id="UP001195483"/>
    </source>
</evidence>
<protein>
    <submittedName>
        <fullName evidence="1">Uncharacterized protein</fullName>
    </submittedName>
</protein>
<proteinExistence type="predicted"/>
<gene>
    <name evidence="1" type="ORF">CHS0354_042012</name>
</gene>
<dbReference type="AlphaFoldDB" id="A0AAE0TAF4"/>